<keyword evidence="3" id="KW-1185">Reference proteome</keyword>
<protein>
    <submittedName>
        <fullName evidence="2">Restriction system protein</fullName>
    </submittedName>
</protein>
<dbReference type="PANTHER" id="PTHR30015:SF7">
    <property type="entry name" value="TYPE IV METHYL-DIRECTED RESTRICTION ENZYME ECOKMRR"/>
    <property type="match status" value="1"/>
</dbReference>
<comment type="caution">
    <text evidence="2">The sequence shown here is derived from an EMBL/GenBank/DDBJ whole genome shotgun (WGS) entry which is preliminary data.</text>
</comment>
<dbReference type="InterPro" id="IPR007560">
    <property type="entry name" value="Restrct_endonuc_IV_Mrr"/>
</dbReference>
<reference evidence="2 3" key="1">
    <citation type="submission" date="2021-01" db="EMBL/GenBank/DDBJ databases">
        <title>Genomic Encyclopedia of Type Strains, Phase IV (KMG-IV): sequencing the most valuable type-strain genomes for metagenomic binning, comparative biology and taxonomic classification.</title>
        <authorList>
            <person name="Goeker M."/>
        </authorList>
    </citation>
    <scope>NUCLEOTIDE SEQUENCE [LARGE SCALE GENOMIC DNA]</scope>
    <source>
        <strain evidence="2 3">DSM 100968</strain>
    </source>
</reference>
<evidence type="ECO:0000313" key="3">
    <source>
        <dbReference type="Proteomes" id="UP000823201"/>
    </source>
</evidence>
<proteinExistence type="predicted"/>
<dbReference type="InterPro" id="IPR011856">
    <property type="entry name" value="tRNA_endonuc-like_dom_sf"/>
</dbReference>
<dbReference type="InterPro" id="IPR011335">
    <property type="entry name" value="Restrct_endonuc-II-like"/>
</dbReference>
<dbReference type="PIRSF" id="PIRSF031853">
    <property type="entry name" value="UPC031853"/>
    <property type="match status" value="1"/>
</dbReference>
<accession>A0ABS2Q9J6</accession>
<dbReference type="Gene3D" id="3.40.1350.10">
    <property type="match status" value="1"/>
</dbReference>
<dbReference type="InterPro" id="IPR016984">
    <property type="entry name" value="UCP031853"/>
</dbReference>
<name>A0ABS2Q9J6_9BACL</name>
<evidence type="ECO:0000313" key="2">
    <source>
        <dbReference type="EMBL" id="MBM7658461.1"/>
    </source>
</evidence>
<organism evidence="2 3">
    <name type="scientific">Sporolactobacillus spathodeae</name>
    <dbReference type="NCBI Taxonomy" id="1465502"/>
    <lineage>
        <taxon>Bacteria</taxon>
        <taxon>Bacillati</taxon>
        <taxon>Bacillota</taxon>
        <taxon>Bacilli</taxon>
        <taxon>Bacillales</taxon>
        <taxon>Sporolactobacillaceae</taxon>
        <taxon>Sporolactobacillus</taxon>
    </lineage>
</organism>
<dbReference type="RefSeq" id="WP_205007022.1">
    <property type="nucleotide sequence ID" value="NZ_CBCRXA010000008.1"/>
</dbReference>
<dbReference type="Pfam" id="PF04471">
    <property type="entry name" value="Mrr_cat"/>
    <property type="match status" value="1"/>
</dbReference>
<dbReference type="InterPro" id="IPR052906">
    <property type="entry name" value="Type_IV_Methyl-Rstrct_Enzyme"/>
</dbReference>
<feature type="domain" description="Restriction endonuclease type IV Mrr" evidence="1">
    <location>
        <begin position="194"/>
        <end position="306"/>
    </location>
</feature>
<dbReference type="Proteomes" id="UP000823201">
    <property type="component" value="Unassembled WGS sequence"/>
</dbReference>
<gene>
    <name evidence="2" type="ORF">JOC27_001914</name>
</gene>
<evidence type="ECO:0000259" key="1">
    <source>
        <dbReference type="Pfam" id="PF04471"/>
    </source>
</evidence>
<dbReference type="SUPFAM" id="SSF52980">
    <property type="entry name" value="Restriction endonuclease-like"/>
    <property type="match status" value="1"/>
</dbReference>
<dbReference type="EMBL" id="JAFBEV010000017">
    <property type="protein sequence ID" value="MBM7658461.1"/>
    <property type="molecule type" value="Genomic_DNA"/>
</dbReference>
<sequence length="332" mass="37705">MTNWWMVRAGDNNELVEEWLKLGIASIGWPELGDPGRFKAKEQILKYAENIYADGRPQSIMNWVSQIWRFKNEIKENDRVVSYSKEKREYIVGTVVDEFFYAPSSGDVNYPNHIKVNWEEAMVNRDSLSQSAKNSLGSTLTIFQITQWGNEFQQLIQNPHAEMTFIPTDIKAADERDAVDDFIAKAQSMVEDRIDRLDPWQMQDLVAGLLEAMGYNTQVSPKGPDGGIDILAYKDAFGFERPIIKVQVKHRKSSTGGPEIQQLLGANPSDANSLFISTGGFTNQADRIANRNGVKLLDLEKLVTLIMEWYDKLPTDKQALIPLQKIYVPDIN</sequence>
<dbReference type="PANTHER" id="PTHR30015">
    <property type="entry name" value="MRR RESTRICTION SYSTEM PROTEIN"/>
    <property type="match status" value="1"/>
</dbReference>